<evidence type="ECO:0000256" key="5">
    <source>
        <dbReference type="ARBA" id="ARBA00023136"/>
    </source>
</evidence>
<feature type="disulfide bond" evidence="9">
    <location>
        <begin position="16"/>
        <end position="31"/>
    </location>
</feature>
<dbReference type="Gene3D" id="4.10.1220.10">
    <property type="entry name" value="EGF-type module"/>
    <property type="match status" value="1"/>
</dbReference>
<evidence type="ECO:0000256" key="9">
    <source>
        <dbReference type="PROSITE-ProRule" id="PRU00124"/>
    </source>
</evidence>
<dbReference type="InterPro" id="IPR023415">
    <property type="entry name" value="LDLR_class-A_CS"/>
</dbReference>
<evidence type="ECO:0000256" key="1">
    <source>
        <dbReference type="ARBA" id="ARBA00004167"/>
    </source>
</evidence>
<feature type="disulfide bond" evidence="9">
    <location>
        <begin position="88"/>
        <end position="106"/>
    </location>
</feature>
<keyword evidence="6 9" id="KW-1015">Disulfide bond</keyword>
<evidence type="ECO:0000256" key="2">
    <source>
        <dbReference type="ARBA" id="ARBA00022692"/>
    </source>
</evidence>
<dbReference type="SUPFAM" id="SSF57424">
    <property type="entry name" value="LDL receptor-like module"/>
    <property type="match status" value="3"/>
</dbReference>
<keyword evidence="10" id="KW-1185">Reference proteome</keyword>
<dbReference type="Gene3D" id="4.10.400.10">
    <property type="entry name" value="Low-density Lipoprotein Receptor"/>
    <property type="match status" value="2"/>
</dbReference>
<evidence type="ECO:0000256" key="7">
    <source>
        <dbReference type="ARBA" id="ARBA00023170"/>
    </source>
</evidence>
<dbReference type="PROSITE" id="PS50068">
    <property type="entry name" value="LDLRA_2"/>
    <property type="match status" value="3"/>
</dbReference>
<keyword evidence="3" id="KW-0677">Repeat</keyword>
<dbReference type="GO" id="GO:0043235">
    <property type="term" value="C:receptor complex"/>
    <property type="evidence" value="ECO:0007669"/>
    <property type="project" value="TreeGrafter"/>
</dbReference>
<dbReference type="PRINTS" id="PR00261">
    <property type="entry name" value="LDLRECEPTOR"/>
</dbReference>
<protein>
    <submittedName>
        <fullName evidence="11">Uncharacterized protein</fullName>
    </submittedName>
</protein>
<reference evidence="11" key="1">
    <citation type="submission" date="2022-11" db="UniProtKB">
        <authorList>
            <consortium name="WormBaseParasite"/>
        </authorList>
    </citation>
    <scope>IDENTIFICATION</scope>
</reference>
<comment type="subcellular location">
    <subcellularLocation>
        <location evidence="1">Membrane</location>
        <topology evidence="1">Single-pass membrane protein</topology>
    </subcellularLocation>
</comment>
<sequence>MIRYNPARCIPRSWVCDGEADCRDGSDERGCKNITCEKDQFMCNESKGHAAMCIPMSWKCDGQNDCVDKSDEEGCETDRACGANEFKCANNVCIFQNWKCDGDDDCGDSSDESREECPKATCDPAEKFQNRVLTLDVGNLGYCLLGLMRMYYSAVRVERVYLGHGSAMEKQTVRIDRTK</sequence>
<accession>A0A914S1M6</accession>
<dbReference type="PANTHER" id="PTHR22722">
    <property type="entry name" value="LOW-DENSITY LIPOPROTEIN RECEPTOR-RELATED PROTEIN 2-RELATED"/>
    <property type="match status" value="1"/>
</dbReference>
<dbReference type="AlphaFoldDB" id="A0A914S1M6"/>
<dbReference type="SMART" id="SM00192">
    <property type="entry name" value="LDLa"/>
    <property type="match status" value="3"/>
</dbReference>
<keyword evidence="5" id="KW-0472">Membrane</keyword>
<dbReference type="Pfam" id="PF00057">
    <property type="entry name" value="Ldl_recept_a"/>
    <property type="match status" value="3"/>
</dbReference>
<dbReference type="GO" id="GO:0005886">
    <property type="term" value="C:plasma membrane"/>
    <property type="evidence" value="ECO:0007669"/>
    <property type="project" value="TreeGrafter"/>
</dbReference>
<evidence type="ECO:0000313" key="11">
    <source>
        <dbReference type="WBParaSite" id="PEQ_0001223701-mRNA-1"/>
    </source>
</evidence>
<name>A0A914S1M6_PAREQ</name>
<dbReference type="InterPro" id="IPR002172">
    <property type="entry name" value="LDrepeatLR_classA_rpt"/>
</dbReference>
<feature type="disulfide bond" evidence="9">
    <location>
        <begin position="81"/>
        <end position="93"/>
    </location>
</feature>
<evidence type="ECO:0000256" key="3">
    <source>
        <dbReference type="ARBA" id="ARBA00022737"/>
    </source>
</evidence>
<evidence type="ECO:0000313" key="10">
    <source>
        <dbReference type="Proteomes" id="UP000887564"/>
    </source>
</evidence>
<dbReference type="CDD" id="cd00112">
    <property type="entry name" value="LDLa"/>
    <property type="match status" value="2"/>
</dbReference>
<evidence type="ECO:0000256" key="8">
    <source>
        <dbReference type="ARBA" id="ARBA00023180"/>
    </source>
</evidence>
<keyword evidence="8" id="KW-0325">Glycoprotein</keyword>
<dbReference type="WBParaSite" id="PEQ_0001223701-mRNA-1">
    <property type="protein sequence ID" value="PEQ_0001223701-mRNA-1"/>
    <property type="gene ID" value="PEQ_0001223701"/>
</dbReference>
<evidence type="ECO:0000256" key="6">
    <source>
        <dbReference type="ARBA" id="ARBA00023157"/>
    </source>
</evidence>
<feature type="disulfide bond" evidence="9">
    <location>
        <begin position="60"/>
        <end position="75"/>
    </location>
</feature>
<organism evidence="10 11">
    <name type="scientific">Parascaris equorum</name>
    <name type="common">Equine roundworm</name>
    <dbReference type="NCBI Taxonomy" id="6256"/>
    <lineage>
        <taxon>Eukaryota</taxon>
        <taxon>Metazoa</taxon>
        <taxon>Ecdysozoa</taxon>
        <taxon>Nematoda</taxon>
        <taxon>Chromadorea</taxon>
        <taxon>Rhabditida</taxon>
        <taxon>Spirurina</taxon>
        <taxon>Ascaridomorpha</taxon>
        <taxon>Ascaridoidea</taxon>
        <taxon>Ascarididae</taxon>
        <taxon>Parascaris</taxon>
    </lineage>
</organism>
<comment type="caution">
    <text evidence="9">Lacks conserved residue(s) required for the propagation of feature annotation.</text>
</comment>
<keyword evidence="2" id="KW-0812">Transmembrane</keyword>
<proteinExistence type="predicted"/>
<keyword evidence="7" id="KW-0675">Receptor</keyword>
<dbReference type="Proteomes" id="UP000887564">
    <property type="component" value="Unplaced"/>
</dbReference>
<keyword evidence="4" id="KW-1133">Transmembrane helix</keyword>
<dbReference type="InterPro" id="IPR051221">
    <property type="entry name" value="LDLR-related"/>
</dbReference>
<evidence type="ECO:0000256" key="4">
    <source>
        <dbReference type="ARBA" id="ARBA00022989"/>
    </source>
</evidence>
<dbReference type="PROSITE" id="PS01209">
    <property type="entry name" value="LDLRA_1"/>
    <property type="match status" value="2"/>
</dbReference>
<dbReference type="FunFam" id="4.10.400.10:FF:000001">
    <property type="entry name" value="Low-density lipoprotein receptor-related protein 1"/>
    <property type="match status" value="1"/>
</dbReference>
<dbReference type="InterPro" id="IPR036055">
    <property type="entry name" value="LDL_receptor-like_sf"/>
</dbReference>